<organism evidence="1 2">
    <name type="scientific">Oopsacas minuta</name>
    <dbReference type="NCBI Taxonomy" id="111878"/>
    <lineage>
        <taxon>Eukaryota</taxon>
        <taxon>Metazoa</taxon>
        <taxon>Porifera</taxon>
        <taxon>Hexactinellida</taxon>
        <taxon>Hexasterophora</taxon>
        <taxon>Lyssacinosida</taxon>
        <taxon>Leucopsacidae</taxon>
        <taxon>Oopsacas</taxon>
    </lineage>
</organism>
<accession>A0AAV7KGR8</accession>
<evidence type="ECO:0000313" key="1">
    <source>
        <dbReference type="EMBL" id="KAI6660502.1"/>
    </source>
</evidence>
<dbReference type="AlphaFoldDB" id="A0AAV7KGR8"/>
<protein>
    <submittedName>
        <fullName evidence="1">Uncharacterized protein</fullName>
    </submittedName>
</protein>
<name>A0AAV7KGR8_9METZ</name>
<reference evidence="1 2" key="1">
    <citation type="journal article" date="2023" name="BMC Biol.">
        <title>The compact genome of the sponge Oopsacas minuta (Hexactinellida) is lacking key metazoan core genes.</title>
        <authorList>
            <person name="Santini S."/>
            <person name="Schenkelaars Q."/>
            <person name="Jourda C."/>
            <person name="Duchesne M."/>
            <person name="Belahbib H."/>
            <person name="Rocher C."/>
            <person name="Selva M."/>
            <person name="Riesgo A."/>
            <person name="Vervoort M."/>
            <person name="Leys S.P."/>
            <person name="Kodjabachian L."/>
            <person name="Le Bivic A."/>
            <person name="Borchiellini C."/>
            <person name="Claverie J.M."/>
            <person name="Renard E."/>
        </authorList>
    </citation>
    <scope>NUCLEOTIDE SEQUENCE [LARGE SCALE GENOMIC DNA]</scope>
    <source>
        <strain evidence="1">SPO-2</strain>
    </source>
</reference>
<comment type="caution">
    <text evidence="1">The sequence shown here is derived from an EMBL/GenBank/DDBJ whole genome shotgun (WGS) entry which is preliminary data.</text>
</comment>
<dbReference type="Proteomes" id="UP001165289">
    <property type="component" value="Unassembled WGS sequence"/>
</dbReference>
<evidence type="ECO:0000313" key="2">
    <source>
        <dbReference type="Proteomes" id="UP001165289"/>
    </source>
</evidence>
<dbReference type="EMBL" id="JAKMXF010000033">
    <property type="protein sequence ID" value="KAI6660502.1"/>
    <property type="molecule type" value="Genomic_DNA"/>
</dbReference>
<keyword evidence="2" id="KW-1185">Reference proteome</keyword>
<gene>
    <name evidence="1" type="ORF">LOD99_14086</name>
</gene>
<proteinExistence type="predicted"/>
<sequence>MAVYIPANGLEITELRRQINSYTTPELSNVHQSSIKDPLTGEPLINNRSMVPHANIVFFGPVGSGSIQRELSDHNPDQHKTLQWREYISNKASTVVFQDTRGDQAYSPHEQDLHRRELMGFYKNGALLEDFHVFNKEWWSQRFFWTRSIRSRPHCVVFVFDGSLDPFFSGETVRFFTDVFQDCLGYQYEPIVVVTCLDIIYKQAIENGRDFNEEVDRRKDAILTAFSKLNFNNARIHFVANFNQGSRHVHRLWDNRDEGFSHSEIEFVKLYKELLECANLFLSNNLSQESFTSCALL</sequence>